<feature type="signal peptide" evidence="4">
    <location>
        <begin position="1"/>
        <end position="21"/>
    </location>
</feature>
<feature type="binding site" evidence="3">
    <location>
        <position position="150"/>
    </location>
    <ligand>
        <name>a divalent metal cation</name>
        <dbReference type="ChEBI" id="CHEBI:60240"/>
    </ligand>
</feature>
<dbReference type="SUPFAM" id="SSF109854">
    <property type="entry name" value="DinB/YfiT-like putative metalloenzymes"/>
    <property type="match status" value="1"/>
</dbReference>
<keyword evidence="2 3" id="KW-0479">Metal-binding</keyword>
<organism evidence="5 6">
    <name type="scientific">Chitinophaga silvisoli</name>
    <dbReference type="NCBI Taxonomy" id="2291814"/>
    <lineage>
        <taxon>Bacteria</taxon>
        <taxon>Pseudomonadati</taxon>
        <taxon>Bacteroidota</taxon>
        <taxon>Chitinophagia</taxon>
        <taxon>Chitinophagales</taxon>
        <taxon>Chitinophagaceae</taxon>
        <taxon>Chitinophaga</taxon>
    </lineage>
</organism>
<dbReference type="Pfam" id="PF05163">
    <property type="entry name" value="DinB"/>
    <property type="match status" value="1"/>
</dbReference>
<accession>A0A3E1NX61</accession>
<evidence type="ECO:0000256" key="4">
    <source>
        <dbReference type="SAM" id="SignalP"/>
    </source>
</evidence>
<protein>
    <submittedName>
        <fullName evidence="5">DUF1572 domain-containing protein</fullName>
    </submittedName>
</protein>
<feature type="chain" id="PRO_5017689257" evidence="4">
    <location>
        <begin position="22"/>
        <end position="175"/>
    </location>
</feature>
<evidence type="ECO:0000313" key="6">
    <source>
        <dbReference type="Proteomes" id="UP000261174"/>
    </source>
</evidence>
<dbReference type="InterPro" id="IPR007837">
    <property type="entry name" value="DinB"/>
</dbReference>
<dbReference type="Proteomes" id="UP000261174">
    <property type="component" value="Unassembled WGS sequence"/>
</dbReference>
<comment type="caution">
    <text evidence="5">The sequence shown here is derived from an EMBL/GenBank/DDBJ whole genome shotgun (WGS) entry which is preliminary data.</text>
</comment>
<dbReference type="RefSeq" id="WP_116855712.1">
    <property type="nucleotide sequence ID" value="NZ_QTJV01000009.1"/>
</dbReference>
<sequence>MKVATMYLLAVLLSATSIAKAQTQNEALVKEWERAKAYTKEYLDAMPEKDFGLKPTPEMRSFADQFLHLTDANYAFIAAASGQKSPVNPGDSEKSTDKSKAAVTKAVMDGYDFAIASIQKIPASQLNDKISLFGKFELTKQQAIEKAFEHQTHHRGQATVYLRLAGVKPPQEKLI</sequence>
<feature type="binding site" evidence="3">
    <location>
        <position position="154"/>
    </location>
    <ligand>
        <name>a divalent metal cation</name>
        <dbReference type="ChEBI" id="CHEBI:60240"/>
    </ligand>
</feature>
<evidence type="ECO:0000256" key="3">
    <source>
        <dbReference type="PIRSR" id="PIRSR607837-1"/>
    </source>
</evidence>
<evidence type="ECO:0000256" key="2">
    <source>
        <dbReference type="ARBA" id="ARBA00022723"/>
    </source>
</evidence>
<dbReference type="AlphaFoldDB" id="A0A3E1NX61"/>
<name>A0A3E1NX61_9BACT</name>
<proteinExistence type="inferred from homology"/>
<dbReference type="GO" id="GO:0046872">
    <property type="term" value="F:metal ion binding"/>
    <property type="evidence" value="ECO:0007669"/>
    <property type="project" value="UniProtKB-KW"/>
</dbReference>
<dbReference type="Gene3D" id="1.20.120.450">
    <property type="entry name" value="dinb family like domain"/>
    <property type="match status" value="1"/>
</dbReference>
<comment type="similarity">
    <text evidence="1">Belongs to the DinB family.</text>
</comment>
<dbReference type="OrthoDB" id="119432at2"/>
<keyword evidence="6" id="KW-1185">Reference proteome</keyword>
<evidence type="ECO:0000313" key="5">
    <source>
        <dbReference type="EMBL" id="RFM32519.1"/>
    </source>
</evidence>
<gene>
    <name evidence="5" type="ORF">DXN04_22815</name>
</gene>
<dbReference type="EMBL" id="QTJV01000009">
    <property type="protein sequence ID" value="RFM32519.1"/>
    <property type="molecule type" value="Genomic_DNA"/>
</dbReference>
<dbReference type="InterPro" id="IPR034660">
    <property type="entry name" value="DinB/YfiT-like"/>
</dbReference>
<reference evidence="5 6" key="1">
    <citation type="submission" date="2018-08" db="EMBL/GenBank/DDBJ databases">
        <title>Chitinophaga sp. K20C18050901, a novel bacterium isolated from forest soil.</title>
        <authorList>
            <person name="Wang C."/>
        </authorList>
    </citation>
    <scope>NUCLEOTIDE SEQUENCE [LARGE SCALE GENOMIC DNA]</scope>
    <source>
        <strain evidence="5 6">K20C18050901</strain>
    </source>
</reference>
<feature type="binding site" evidence="3">
    <location>
        <position position="68"/>
    </location>
    <ligand>
        <name>a divalent metal cation</name>
        <dbReference type="ChEBI" id="CHEBI:60240"/>
    </ligand>
</feature>
<keyword evidence="4" id="KW-0732">Signal</keyword>
<evidence type="ECO:0000256" key="1">
    <source>
        <dbReference type="ARBA" id="ARBA00008635"/>
    </source>
</evidence>